<dbReference type="InterPro" id="IPR028098">
    <property type="entry name" value="Glyco_trans_4-like_N"/>
</dbReference>
<comment type="caution">
    <text evidence="2">The sequence shown here is derived from an EMBL/GenBank/DDBJ whole genome shotgun (WGS) entry which is preliminary data.</text>
</comment>
<dbReference type="PANTHER" id="PTHR12526">
    <property type="entry name" value="GLYCOSYLTRANSFERASE"/>
    <property type="match status" value="1"/>
</dbReference>
<dbReference type="GO" id="GO:0016757">
    <property type="term" value="F:glycosyltransferase activity"/>
    <property type="evidence" value="ECO:0007669"/>
    <property type="project" value="UniProtKB-ARBA"/>
</dbReference>
<dbReference type="RefSeq" id="WP_036927115.1">
    <property type="nucleotide sequence ID" value="NZ_JRPQ01000078.1"/>
</dbReference>
<accession>A0A098YSD4</accession>
<keyword evidence="2" id="KW-0808">Transferase</keyword>
<dbReference type="Proteomes" id="UP000029723">
    <property type="component" value="Unassembled WGS sequence"/>
</dbReference>
<gene>
    <name evidence="2" type="ORF">HMPREF9304_05590</name>
</gene>
<dbReference type="AlphaFoldDB" id="A0A098YSD4"/>
<evidence type="ECO:0000259" key="1">
    <source>
        <dbReference type="Pfam" id="PF13439"/>
    </source>
</evidence>
<sequence length="424" mass="47921">MRILIVNTSEKTGGAALASNRLMEALNKAGCKAKMLVKDKETNQLSVVALPRQWLKRWHFLWERWCIFCHLHFNKRYLFAIDIANVGTDITQLREFQEADIIHLGWINQGMLSLRNIQKIVESGKPVVWTLHDIWPATGICHLSLSCTHFKKECGNCFYLPGGGSKSDLSHRIWQRKNAIYQQSNIHFVTCSEWLGQQAKASGLLSKQALSIIPNPIDTHVFAPASKHEAAQRLGLPTDKQLILFASQRITNVNKGIQYLIEACQLFVKQQPELKNSVGLVVLGGHAEEITTQFDLPTYPLGYVNDTKKIVDVYNAVDLFVLPSLSENLPNTIMEAMACGVPCVGFEVGGIPEMIDHRENGYVAHYKDAQSLATGMAWILDKGTDYETLSKNCVHKVRMEYAQQHVAERYLAVYQSVWRNKKEE</sequence>
<proteinExistence type="predicted"/>
<dbReference type="SUPFAM" id="SSF53756">
    <property type="entry name" value="UDP-Glycosyltransferase/glycogen phosphorylase"/>
    <property type="match status" value="1"/>
</dbReference>
<organism evidence="2 3">
    <name type="scientific">Hoylesella timonensis S9-PR14</name>
    <dbReference type="NCBI Taxonomy" id="1401062"/>
    <lineage>
        <taxon>Bacteria</taxon>
        <taxon>Pseudomonadati</taxon>
        <taxon>Bacteroidota</taxon>
        <taxon>Bacteroidia</taxon>
        <taxon>Bacteroidales</taxon>
        <taxon>Prevotellaceae</taxon>
        <taxon>Hoylesella</taxon>
    </lineage>
</organism>
<dbReference type="CDD" id="cd03825">
    <property type="entry name" value="GT4_WcaC-like"/>
    <property type="match status" value="1"/>
</dbReference>
<reference evidence="2 3" key="1">
    <citation type="submission" date="2014-07" db="EMBL/GenBank/DDBJ databases">
        <authorList>
            <person name="McCorrison J."/>
            <person name="Sanka R."/>
            <person name="Torralba M."/>
            <person name="Gillis M."/>
            <person name="Haft D.H."/>
            <person name="Methe B."/>
            <person name="Sutton G."/>
            <person name="Nelson K.E."/>
        </authorList>
    </citation>
    <scope>NUCLEOTIDE SEQUENCE [LARGE SCALE GENOMIC DNA]</scope>
    <source>
        <strain evidence="2 3">S9-PR14</strain>
    </source>
</reference>
<dbReference type="EMBL" id="JRPQ01000078">
    <property type="protein sequence ID" value="KGI22246.1"/>
    <property type="molecule type" value="Genomic_DNA"/>
</dbReference>
<evidence type="ECO:0000313" key="3">
    <source>
        <dbReference type="Proteomes" id="UP000029723"/>
    </source>
</evidence>
<evidence type="ECO:0000313" key="2">
    <source>
        <dbReference type="EMBL" id="KGI22246.1"/>
    </source>
</evidence>
<protein>
    <submittedName>
        <fullName evidence="2">Glycosyl transferase</fullName>
    </submittedName>
</protein>
<dbReference type="PANTHER" id="PTHR12526:SF637">
    <property type="entry name" value="GLYCOSYLTRANSFERASE EPSF-RELATED"/>
    <property type="match status" value="1"/>
</dbReference>
<dbReference type="Pfam" id="PF13439">
    <property type="entry name" value="Glyco_transf_4"/>
    <property type="match status" value="1"/>
</dbReference>
<dbReference type="OrthoDB" id="9768685at2"/>
<feature type="domain" description="Glycosyltransferase subfamily 4-like N-terminal" evidence="1">
    <location>
        <begin position="13"/>
        <end position="220"/>
    </location>
</feature>
<name>A0A098YSD4_9BACT</name>
<dbReference type="Pfam" id="PF13692">
    <property type="entry name" value="Glyco_trans_1_4"/>
    <property type="match status" value="1"/>
</dbReference>
<dbReference type="Gene3D" id="3.40.50.2000">
    <property type="entry name" value="Glycogen Phosphorylase B"/>
    <property type="match status" value="2"/>
</dbReference>